<sequence length="95" mass="10428">MRIAAQSVDQTHSSGWQSVSKTPLTASPVVGPEDAYFSVRTTGKDRNHVAKNEFRSDGKIHIESTLRVRPLSLNKDTTLVDATVNDSRAANVDYL</sequence>
<organism evidence="2 3">
    <name type="scientific">Potamilus streckersoni</name>
    <dbReference type="NCBI Taxonomy" id="2493646"/>
    <lineage>
        <taxon>Eukaryota</taxon>
        <taxon>Metazoa</taxon>
        <taxon>Spiralia</taxon>
        <taxon>Lophotrochozoa</taxon>
        <taxon>Mollusca</taxon>
        <taxon>Bivalvia</taxon>
        <taxon>Autobranchia</taxon>
        <taxon>Heteroconchia</taxon>
        <taxon>Palaeoheterodonta</taxon>
        <taxon>Unionida</taxon>
        <taxon>Unionoidea</taxon>
        <taxon>Unionidae</taxon>
        <taxon>Ambleminae</taxon>
        <taxon>Lampsilini</taxon>
        <taxon>Potamilus</taxon>
    </lineage>
</organism>
<reference evidence="2" key="2">
    <citation type="journal article" date="2021" name="Genome Biol. Evol.">
        <title>Developing a high-quality reference genome for a parasitic bivalve with doubly uniparental inheritance (Bivalvia: Unionida).</title>
        <authorList>
            <person name="Smith C.H."/>
        </authorList>
    </citation>
    <scope>NUCLEOTIDE SEQUENCE</scope>
    <source>
        <strain evidence="2">CHS0354</strain>
        <tissue evidence="2">Mantle</tissue>
    </source>
</reference>
<keyword evidence="3" id="KW-1185">Reference proteome</keyword>
<dbReference type="EMBL" id="JAEAOA010002053">
    <property type="protein sequence ID" value="KAK3589968.1"/>
    <property type="molecule type" value="Genomic_DNA"/>
</dbReference>
<reference evidence="2" key="3">
    <citation type="submission" date="2023-05" db="EMBL/GenBank/DDBJ databases">
        <authorList>
            <person name="Smith C.H."/>
        </authorList>
    </citation>
    <scope>NUCLEOTIDE SEQUENCE</scope>
    <source>
        <strain evidence="2">CHS0354</strain>
        <tissue evidence="2">Mantle</tissue>
    </source>
</reference>
<accession>A0AAE0SE05</accession>
<reference evidence="2" key="1">
    <citation type="journal article" date="2021" name="Genome Biol. Evol.">
        <title>A High-Quality Reference Genome for a Parasitic Bivalve with Doubly Uniparental Inheritance (Bivalvia: Unionida).</title>
        <authorList>
            <person name="Smith C.H."/>
        </authorList>
    </citation>
    <scope>NUCLEOTIDE SEQUENCE</scope>
    <source>
        <strain evidence="2">CHS0354</strain>
    </source>
</reference>
<protein>
    <submittedName>
        <fullName evidence="2">Uncharacterized protein</fullName>
    </submittedName>
</protein>
<evidence type="ECO:0000256" key="1">
    <source>
        <dbReference type="SAM" id="MobiDB-lite"/>
    </source>
</evidence>
<evidence type="ECO:0000313" key="3">
    <source>
        <dbReference type="Proteomes" id="UP001195483"/>
    </source>
</evidence>
<dbReference type="AlphaFoldDB" id="A0AAE0SE05"/>
<dbReference type="Proteomes" id="UP001195483">
    <property type="component" value="Unassembled WGS sequence"/>
</dbReference>
<feature type="compositionally biased region" description="Polar residues" evidence="1">
    <location>
        <begin position="7"/>
        <end position="25"/>
    </location>
</feature>
<feature type="region of interest" description="Disordered" evidence="1">
    <location>
        <begin position="1"/>
        <end position="31"/>
    </location>
</feature>
<name>A0AAE0SE05_9BIVA</name>
<proteinExistence type="predicted"/>
<comment type="caution">
    <text evidence="2">The sequence shown here is derived from an EMBL/GenBank/DDBJ whole genome shotgun (WGS) entry which is preliminary data.</text>
</comment>
<gene>
    <name evidence="2" type="ORF">CHS0354_034995</name>
</gene>
<evidence type="ECO:0000313" key="2">
    <source>
        <dbReference type="EMBL" id="KAK3589968.1"/>
    </source>
</evidence>